<dbReference type="EMBL" id="CAJNIZ010001692">
    <property type="protein sequence ID" value="CAE7197388.1"/>
    <property type="molecule type" value="Genomic_DNA"/>
</dbReference>
<gene>
    <name evidence="2" type="ORF">SPIL2461_LOCUS1682</name>
</gene>
<proteinExistence type="predicted"/>
<feature type="non-terminal residue" evidence="2">
    <location>
        <position position="1"/>
    </location>
</feature>
<feature type="chain" id="PRO_5032367575" evidence="1">
    <location>
        <begin position="17"/>
        <end position="88"/>
    </location>
</feature>
<dbReference type="OrthoDB" id="10638849at2759"/>
<feature type="non-terminal residue" evidence="2">
    <location>
        <position position="88"/>
    </location>
</feature>
<dbReference type="Proteomes" id="UP000649617">
    <property type="component" value="Unassembled WGS sequence"/>
</dbReference>
<protein>
    <submittedName>
        <fullName evidence="2">Uncharacterized protein</fullName>
    </submittedName>
</protein>
<name>A0A812J7T6_SYMPI</name>
<keyword evidence="3" id="KW-1185">Reference proteome</keyword>
<dbReference type="AlphaFoldDB" id="A0A812J7T6"/>
<feature type="signal peptide" evidence="1">
    <location>
        <begin position="1"/>
        <end position="16"/>
    </location>
</feature>
<evidence type="ECO:0000313" key="2">
    <source>
        <dbReference type="EMBL" id="CAE7197388.1"/>
    </source>
</evidence>
<keyword evidence="1" id="KW-0732">Signal</keyword>
<sequence length="88" mass="9301">WTLYLADALMMTVTNAANGVADGVVIMAMSGEQGLTRQTYINQKMLSMAVAKVAAAPMARGVLPWLGRNGYGCVQMLVTAAGFLGVYK</sequence>
<accession>A0A812J7T6</accession>
<organism evidence="2 3">
    <name type="scientific">Symbiodinium pilosum</name>
    <name type="common">Dinoflagellate</name>
    <dbReference type="NCBI Taxonomy" id="2952"/>
    <lineage>
        <taxon>Eukaryota</taxon>
        <taxon>Sar</taxon>
        <taxon>Alveolata</taxon>
        <taxon>Dinophyceae</taxon>
        <taxon>Suessiales</taxon>
        <taxon>Symbiodiniaceae</taxon>
        <taxon>Symbiodinium</taxon>
    </lineage>
</organism>
<reference evidence="2" key="1">
    <citation type="submission" date="2021-02" db="EMBL/GenBank/DDBJ databases">
        <authorList>
            <person name="Dougan E. K."/>
            <person name="Rhodes N."/>
            <person name="Thang M."/>
            <person name="Chan C."/>
        </authorList>
    </citation>
    <scope>NUCLEOTIDE SEQUENCE</scope>
</reference>
<evidence type="ECO:0000313" key="3">
    <source>
        <dbReference type="Proteomes" id="UP000649617"/>
    </source>
</evidence>
<comment type="caution">
    <text evidence="2">The sequence shown here is derived from an EMBL/GenBank/DDBJ whole genome shotgun (WGS) entry which is preliminary data.</text>
</comment>
<evidence type="ECO:0000256" key="1">
    <source>
        <dbReference type="SAM" id="SignalP"/>
    </source>
</evidence>